<dbReference type="CDD" id="cd18773">
    <property type="entry name" value="PDC1_HK_sensor"/>
    <property type="match status" value="1"/>
</dbReference>
<name>A0A0J1IJI3_NIACI</name>
<dbReference type="CDD" id="cd06225">
    <property type="entry name" value="HAMP"/>
    <property type="match status" value="1"/>
</dbReference>
<comment type="caution">
    <text evidence="17">The sequence shown here is derived from an EMBL/GenBank/DDBJ whole genome shotgun (WGS) entry which is preliminary data.</text>
</comment>
<evidence type="ECO:0000256" key="4">
    <source>
        <dbReference type="ARBA" id="ARBA00022475"/>
    </source>
</evidence>
<dbReference type="SMART" id="SM00304">
    <property type="entry name" value="HAMP"/>
    <property type="match status" value="1"/>
</dbReference>
<dbReference type="Proteomes" id="UP000036045">
    <property type="component" value="Unassembled WGS sequence"/>
</dbReference>
<evidence type="ECO:0000256" key="5">
    <source>
        <dbReference type="ARBA" id="ARBA00022553"/>
    </source>
</evidence>
<feature type="transmembrane region" description="Helical" evidence="14">
    <location>
        <begin position="17"/>
        <end position="40"/>
    </location>
</feature>
<evidence type="ECO:0000256" key="6">
    <source>
        <dbReference type="ARBA" id="ARBA00022679"/>
    </source>
</evidence>
<dbReference type="OrthoDB" id="9776552at2"/>
<keyword evidence="6" id="KW-0808">Transferase</keyword>
<dbReference type="PROSITE" id="PS50885">
    <property type="entry name" value="HAMP"/>
    <property type="match status" value="1"/>
</dbReference>
<dbReference type="SUPFAM" id="SSF55874">
    <property type="entry name" value="ATPase domain of HSP90 chaperone/DNA topoisomerase II/histidine kinase"/>
    <property type="match status" value="1"/>
</dbReference>
<dbReference type="InterPro" id="IPR005467">
    <property type="entry name" value="His_kinase_dom"/>
</dbReference>
<keyword evidence="7 14" id="KW-0812">Transmembrane</keyword>
<dbReference type="InterPro" id="IPR051552">
    <property type="entry name" value="HptR"/>
</dbReference>
<evidence type="ECO:0000256" key="10">
    <source>
        <dbReference type="ARBA" id="ARBA00022840"/>
    </source>
</evidence>
<keyword evidence="8" id="KW-0547">Nucleotide-binding</keyword>
<accession>A0A0J1IJI3</accession>
<evidence type="ECO:0000256" key="13">
    <source>
        <dbReference type="ARBA" id="ARBA00023136"/>
    </source>
</evidence>
<keyword evidence="4" id="KW-1003">Cell membrane</keyword>
<dbReference type="GO" id="GO:0000155">
    <property type="term" value="F:phosphorelay sensor kinase activity"/>
    <property type="evidence" value="ECO:0007669"/>
    <property type="project" value="InterPro"/>
</dbReference>
<evidence type="ECO:0000256" key="2">
    <source>
        <dbReference type="ARBA" id="ARBA00004651"/>
    </source>
</evidence>
<dbReference type="Pfam" id="PF00672">
    <property type="entry name" value="HAMP"/>
    <property type="match status" value="1"/>
</dbReference>
<keyword evidence="9 17" id="KW-0418">Kinase</keyword>
<dbReference type="InterPro" id="IPR003660">
    <property type="entry name" value="HAMP_dom"/>
</dbReference>
<dbReference type="EMBL" id="LDPH01000010">
    <property type="protein sequence ID" value="KLV26097.1"/>
    <property type="molecule type" value="Genomic_DNA"/>
</dbReference>
<feature type="domain" description="HAMP" evidence="16">
    <location>
        <begin position="320"/>
        <end position="372"/>
    </location>
</feature>
<dbReference type="EC" id="2.7.13.3" evidence="3"/>
<keyword evidence="5" id="KW-0597">Phosphoprotein</keyword>
<sequence length="600" mass="68567">MFAKLGKVNDFSLRDKLIALFLLISIIPAIGLGLLVGVTVEKILGEQATKNTLQLINQVNTTLESSITNVQNVSYLISMDAQIKTFFSSDRKEGNETDQSYSIRQKMQGFTSLYPEIAGILLINKEGKYISNELYAEDRVDLTKEEWYKEAVRNKGIFKIIGKPEKRHIISQINYKDEDVVTVVRAIVDRDTQEITGVLLIDLKLRVIGEAMNNVHIGLSGFLTVIDENGKEIYSTSNSEALEIPETILLEDDWGAYKKVVDGEKMEFIYQRTPFSNWTTVGIFHSDESVAEVKEIQLYLFFFVFFLCFAGITVSYYFSHSISNPIIELMTMMRKIEDGQMEIRYKGKRKDEIGRLGKTFNHMITKINSLITLTEMQEKQKREAELRSLQAHIKPHFLYNTLDTINWMARKHGAKDVAEVVASLSSFFRIGLSKGNDMIPLKDEMKHIQSYLMIQKARYQEKLSYEIIYDSNLTEVTILKLVLQPIVENAIYHGIKERRGPGNINISAIQENACLLLKVTDDGKGMEEEELHALREKLNTLVILKKERKEQINFGYGMMNVQARIKLTYGDAYGLAIDSEHDKGTTVAIKLPMNLEEKKE</sequence>
<evidence type="ECO:0000259" key="16">
    <source>
        <dbReference type="PROSITE" id="PS50885"/>
    </source>
</evidence>
<dbReference type="GO" id="GO:0005886">
    <property type="term" value="C:plasma membrane"/>
    <property type="evidence" value="ECO:0007669"/>
    <property type="project" value="UniProtKB-SubCell"/>
</dbReference>
<dbReference type="GO" id="GO:0005524">
    <property type="term" value="F:ATP binding"/>
    <property type="evidence" value="ECO:0007669"/>
    <property type="project" value="UniProtKB-KW"/>
</dbReference>
<dbReference type="Gene3D" id="3.30.565.10">
    <property type="entry name" value="Histidine kinase-like ATPase, C-terminal domain"/>
    <property type="match status" value="1"/>
</dbReference>
<dbReference type="InterPro" id="IPR003594">
    <property type="entry name" value="HATPase_dom"/>
</dbReference>
<dbReference type="Gene3D" id="6.10.340.10">
    <property type="match status" value="1"/>
</dbReference>
<dbReference type="AlphaFoldDB" id="A0A0J1IJI3"/>
<evidence type="ECO:0000256" key="1">
    <source>
        <dbReference type="ARBA" id="ARBA00000085"/>
    </source>
</evidence>
<keyword evidence="11 14" id="KW-1133">Transmembrane helix</keyword>
<dbReference type="RefSeq" id="WP_047942376.1">
    <property type="nucleotide sequence ID" value="NZ_JARTLH010000003.1"/>
</dbReference>
<comment type="catalytic activity">
    <reaction evidence="1">
        <text>ATP + protein L-histidine = ADP + protein N-phospho-L-histidine.</text>
        <dbReference type="EC" id="2.7.13.3"/>
    </reaction>
</comment>
<dbReference type="PANTHER" id="PTHR42713:SF2">
    <property type="entry name" value="TWO-COMPONENT SENSOR KINASE YESM"/>
    <property type="match status" value="1"/>
</dbReference>
<evidence type="ECO:0000256" key="14">
    <source>
        <dbReference type="SAM" id="Phobius"/>
    </source>
</evidence>
<keyword evidence="12" id="KW-0902">Two-component regulatory system</keyword>
<dbReference type="Pfam" id="PF02743">
    <property type="entry name" value="dCache_1"/>
    <property type="match status" value="1"/>
</dbReference>
<dbReference type="Pfam" id="PF02518">
    <property type="entry name" value="HATPase_c"/>
    <property type="match status" value="1"/>
</dbReference>
<evidence type="ECO:0000256" key="3">
    <source>
        <dbReference type="ARBA" id="ARBA00012438"/>
    </source>
</evidence>
<dbReference type="PROSITE" id="PS50109">
    <property type="entry name" value="HIS_KIN"/>
    <property type="match status" value="1"/>
</dbReference>
<evidence type="ECO:0000256" key="9">
    <source>
        <dbReference type="ARBA" id="ARBA00022777"/>
    </source>
</evidence>
<evidence type="ECO:0000256" key="11">
    <source>
        <dbReference type="ARBA" id="ARBA00022989"/>
    </source>
</evidence>
<dbReference type="PATRIC" id="fig|1397.4.peg.506"/>
<evidence type="ECO:0000313" key="17">
    <source>
        <dbReference type="EMBL" id="KLV26097.1"/>
    </source>
</evidence>
<keyword evidence="13 14" id="KW-0472">Membrane</keyword>
<evidence type="ECO:0000259" key="15">
    <source>
        <dbReference type="PROSITE" id="PS50109"/>
    </source>
</evidence>
<evidence type="ECO:0000256" key="8">
    <source>
        <dbReference type="ARBA" id="ARBA00022741"/>
    </source>
</evidence>
<comment type="subcellular location">
    <subcellularLocation>
        <location evidence="2">Cell membrane</location>
        <topology evidence="2">Multi-pass membrane protein</topology>
    </subcellularLocation>
</comment>
<evidence type="ECO:0000313" key="18">
    <source>
        <dbReference type="Proteomes" id="UP000036045"/>
    </source>
</evidence>
<organism evidence="17 18">
    <name type="scientific">Niallia circulans</name>
    <name type="common">Bacillus circulans</name>
    <dbReference type="NCBI Taxonomy" id="1397"/>
    <lineage>
        <taxon>Bacteria</taxon>
        <taxon>Bacillati</taxon>
        <taxon>Bacillota</taxon>
        <taxon>Bacilli</taxon>
        <taxon>Bacillales</taxon>
        <taxon>Bacillaceae</taxon>
        <taxon>Niallia</taxon>
    </lineage>
</organism>
<dbReference type="SUPFAM" id="SSF158472">
    <property type="entry name" value="HAMP domain-like"/>
    <property type="match status" value="1"/>
</dbReference>
<keyword evidence="18" id="KW-1185">Reference proteome</keyword>
<dbReference type="SMART" id="SM00387">
    <property type="entry name" value="HATPase_c"/>
    <property type="match status" value="1"/>
</dbReference>
<dbReference type="Gene3D" id="3.30.450.20">
    <property type="entry name" value="PAS domain"/>
    <property type="match status" value="1"/>
</dbReference>
<evidence type="ECO:0000256" key="7">
    <source>
        <dbReference type="ARBA" id="ARBA00022692"/>
    </source>
</evidence>
<gene>
    <name evidence="17" type="ORF">ABW02_12045</name>
</gene>
<reference evidence="17 18" key="1">
    <citation type="submission" date="2015-05" db="EMBL/GenBank/DDBJ databases">
        <title>Whole genome sequence and identification of bacterial endophytes from Costus igneus.</title>
        <authorList>
            <person name="Lee Y.P."/>
            <person name="Gan H.M."/>
            <person name="Eng W."/>
            <person name="Wheatley M.S."/>
            <person name="Caraballo A."/>
            <person name="Polter S."/>
            <person name="Savka M.A."/>
            <person name="Hudson A.O."/>
        </authorList>
    </citation>
    <scope>NUCLEOTIDE SEQUENCE [LARGE SCALE GENOMIC DNA]</scope>
    <source>
        <strain evidence="17 18">RIT379</strain>
    </source>
</reference>
<proteinExistence type="predicted"/>
<dbReference type="PANTHER" id="PTHR42713">
    <property type="entry name" value="HISTIDINE KINASE-RELATED"/>
    <property type="match status" value="1"/>
</dbReference>
<evidence type="ECO:0000256" key="12">
    <source>
        <dbReference type="ARBA" id="ARBA00023012"/>
    </source>
</evidence>
<dbReference type="InterPro" id="IPR036890">
    <property type="entry name" value="HATPase_C_sf"/>
</dbReference>
<keyword evidence="10" id="KW-0067">ATP-binding</keyword>
<dbReference type="Pfam" id="PF06580">
    <property type="entry name" value="His_kinase"/>
    <property type="match status" value="1"/>
</dbReference>
<feature type="transmembrane region" description="Helical" evidence="14">
    <location>
        <begin position="298"/>
        <end position="318"/>
    </location>
</feature>
<dbReference type="InterPro" id="IPR010559">
    <property type="entry name" value="Sig_transdc_His_kin_internal"/>
</dbReference>
<protein>
    <recommendedName>
        <fullName evidence="3">histidine kinase</fullName>
        <ecNumber evidence="3">2.7.13.3</ecNumber>
    </recommendedName>
</protein>
<dbReference type="InterPro" id="IPR033479">
    <property type="entry name" value="dCache_1"/>
</dbReference>
<feature type="domain" description="Histidine kinase" evidence="15">
    <location>
        <begin position="479"/>
        <end position="595"/>
    </location>
</feature>